<protein>
    <submittedName>
        <fullName evidence="3">DNA processing protein</fullName>
    </submittedName>
</protein>
<dbReference type="SUPFAM" id="SSF102405">
    <property type="entry name" value="MCP/YpsA-like"/>
    <property type="match status" value="1"/>
</dbReference>
<evidence type="ECO:0000313" key="3">
    <source>
        <dbReference type="EMBL" id="MBP2363376.1"/>
    </source>
</evidence>
<dbReference type="Pfam" id="PF02481">
    <property type="entry name" value="DNA_processg_A"/>
    <property type="match status" value="1"/>
</dbReference>
<dbReference type="Proteomes" id="UP001519311">
    <property type="component" value="Unassembled WGS sequence"/>
</dbReference>
<dbReference type="Gene3D" id="3.40.50.450">
    <property type="match status" value="1"/>
</dbReference>
<evidence type="ECO:0000256" key="1">
    <source>
        <dbReference type="ARBA" id="ARBA00006525"/>
    </source>
</evidence>
<dbReference type="PANTHER" id="PTHR43022">
    <property type="entry name" value="PROTEIN SMF"/>
    <property type="match status" value="1"/>
</dbReference>
<feature type="domain" description="Smf/DprA SLOG" evidence="2">
    <location>
        <begin position="68"/>
        <end position="282"/>
    </location>
</feature>
<sequence>MTTAPVRGERAARAALSHFRRPESIAAELAQLGPVELWAKLLRDDPAGRLRGYEPEKELVTAERTADFVIPGDVAWPAALDTLAETRPMGVWTRGRGDLAALSARAVAVTGRRAPSPSGVRAAQDTGRSLTEAGHTVASALSYGIDTAAQHAAAAPTLAVMPCGLDTCHPYNQAALLDRVTTNGGIAVSVYRPGTPTSRLTLSTTARLLAALSRALVLIEPSDDVATVPLEAAREARHLRRPVHVLTTTDPSTNIRHTSRTGRLLKSVRAHRTIKLSDIVTTLA</sequence>
<name>A0ABS4VHJ2_9ACTN</name>
<keyword evidence="4" id="KW-1185">Reference proteome</keyword>
<dbReference type="PANTHER" id="PTHR43022:SF1">
    <property type="entry name" value="PROTEIN SMF"/>
    <property type="match status" value="1"/>
</dbReference>
<dbReference type="EMBL" id="JAGINS010000002">
    <property type="protein sequence ID" value="MBP2363376.1"/>
    <property type="molecule type" value="Genomic_DNA"/>
</dbReference>
<reference evidence="3 4" key="1">
    <citation type="submission" date="2021-03" db="EMBL/GenBank/DDBJ databases">
        <title>Sequencing the genomes of 1000 actinobacteria strains.</title>
        <authorList>
            <person name="Klenk H.-P."/>
        </authorList>
    </citation>
    <scope>NUCLEOTIDE SEQUENCE [LARGE SCALE GENOMIC DNA]</scope>
    <source>
        <strain evidence="3 4">DSM 40843</strain>
    </source>
</reference>
<accession>A0ABS4VHJ2</accession>
<gene>
    <name evidence="3" type="ORF">JOF59_005868</name>
</gene>
<dbReference type="InterPro" id="IPR057666">
    <property type="entry name" value="DrpA_SLOG"/>
</dbReference>
<dbReference type="RefSeq" id="WP_209471409.1">
    <property type="nucleotide sequence ID" value="NZ_BMWJ01000023.1"/>
</dbReference>
<proteinExistence type="inferred from homology"/>
<organism evidence="3 4">
    <name type="scientific">Streptomyces clavifer</name>
    <dbReference type="NCBI Taxonomy" id="68188"/>
    <lineage>
        <taxon>Bacteria</taxon>
        <taxon>Bacillati</taxon>
        <taxon>Actinomycetota</taxon>
        <taxon>Actinomycetes</taxon>
        <taxon>Kitasatosporales</taxon>
        <taxon>Streptomycetaceae</taxon>
        <taxon>Streptomyces</taxon>
    </lineage>
</organism>
<comment type="similarity">
    <text evidence="1">Belongs to the DprA/Smf family.</text>
</comment>
<evidence type="ECO:0000259" key="2">
    <source>
        <dbReference type="Pfam" id="PF02481"/>
    </source>
</evidence>
<comment type="caution">
    <text evidence="3">The sequence shown here is derived from an EMBL/GenBank/DDBJ whole genome shotgun (WGS) entry which is preliminary data.</text>
</comment>
<evidence type="ECO:0000313" key="4">
    <source>
        <dbReference type="Proteomes" id="UP001519311"/>
    </source>
</evidence>
<dbReference type="InterPro" id="IPR003488">
    <property type="entry name" value="DprA"/>
</dbReference>